<accession>A0A212KHP9</accession>
<reference evidence="3" key="1">
    <citation type="submission" date="2016-04" db="EMBL/GenBank/DDBJ databases">
        <authorList>
            <person name="Evans L.H."/>
            <person name="Alamgir A."/>
            <person name="Owens N."/>
            <person name="Weber N.D."/>
            <person name="Virtaneva K."/>
            <person name="Barbian K."/>
            <person name="Babar A."/>
            <person name="Rosenke K."/>
        </authorList>
    </citation>
    <scope>NUCLEOTIDE SEQUENCE</scope>
    <source>
        <strain evidence="3">86</strain>
    </source>
</reference>
<keyword evidence="1" id="KW-0067">ATP-binding</keyword>
<sequence>MTNLPFVPLLLGADINVYSMARAFHEAYGVKTVAYGMYPSGPCYGSDIIDYRVSEHNDRPEVVLRNATAVAEEFPNKKILLLGCGDNYLTAIAENLPKFPANVVAPYISLEVMESLIHKERFYALCDQYGIDHPATFVYHRGLGHDFELPFSGPFVVKPAESATYWDHPFDTQKKAYVVQTRAEVDSVLDDVYNHGYEDSMIIQDFIPGDDSFMRVVTNYSGVDGKVRLMCVGHVLLEEHTRHGIGNHAVIITEDEPELCAKLRDFLEDISFTGFSNFDVKYDQRDGKFKVFEINCRQGRSNYYVTGAGHNLAKYLVEDRIEHKPAELLVTKNRHLWRVIPQKVAYNYISSKYHADMKALIDAGEWVNPLFYSADRALVHKLRIIRDQWRYKERYASSMEKIN</sequence>
<name>A0A212KHP9_9FIRM</name>
<evidence type="ECO:0000313" key="3">
    <source>
        <dbReference type="EMBL" id="SBW11266.1"/>
    </source>
</evidence>
<dbReference type="GO" id="GO:0005524">
    <property type="term" value="F:ATP binding"/>
    <property type="evidence" value="ECO:0007669"/>
    <property type="project" value="UniProtKB-UniRule"/>
</dbReference>
<dbReference type="SUPFAM" id="SSF56059">
    <property type="entry name" value="Glutathione synthetase ATP-binding domain-like"/>
    <property type="match status" value="1"/>
</dbReference>
<organism evidence="3">
    <name type="scientific">uncultured Eubacteriales bacterium</name>
    <dbReference type="NCBI Taxonomy" id="172733"/>
    <lineage>
        <taxon>Bacteria</taxon>
        <taxon>Bacillati</taxon>
        <taxon>Bacillota</taxon>
        <taxon>Clostridia</taxon>
        <taxon>Eubacteriales</taxon>
        <taxon>environmental samples</taxon>
    </lineage>
</organism>
<evidence type="ECO:0000256" key="1">
    <source>
        <dbReference type="PROSITE-ProRule" id="PRU00409"/>
    </source>
</evidence>
<evidence type="ECO:0000259" key="2">
    <source>
        <dbReference type="PROSITE" id="PS50975"/>
    </source>
</evidence>
<keyword evidence="1" id="KW-0547">Nucleotide-binding</keyword>
<gene>
    <name evidence="3" type="ORF">KL86CLO1_13217</name>
</gene>
<protein>
    <recommendedName>
        <fullName evidence="2">ATP-grasp domain-containing protein</fullName>
    </recommendedName>
</protein>
<dbReference type="InterPro" id="IPR011761">
    <property type="entry name" value="ATP-grasp"/>
</dbReference>
<dbReference type="PROSITE" id="PS50975">
    <property type="entry name" value="ATP_GRASP"/>
    <property type="match status" value="1"/>
</dbReference>
<proteinExistence type="predicted"/>
<dbReference type="GO" id="GO:0046872">
    <property type="term" value="F:metal ion binding"/>
    <property type="evidence" value="ECO:0007669"/>
    <property type="project" value="InterPro"/>
</dbReference>
<dbReference type="Gene3D" id="3.30.470.20">
    <property type="entry name" value="ATP-grasp fold, B domain"/>
    <property type="match status" value="1"/>
</dbReference>
<dbReference type="AlphaFoldDB" id="A0A212KHP9"/>
<feature type="domain" description="ATP-grasp" evidence="2">
    <location>
        <begin position="123"/>
        <end position="321"/>
    </location>
</feature>
<dbReference type="EMBL" id="FLUN01000001">
    <property type="protein sequence ID" value="SBW11266.1"/>
    <property type="molecule type" value="Genomic_DNA"/>
</dbReference>